<dbReference type="EMBL" id="UATL01000005">
    <property type="protein sequence ID" value="SPY44834.1"/>
    <property type="molecule type" value="Genomic_DNA"/>
</dbReference>
<gene>
    <name evidence="2" type="ORF">NCTC11647_03785</name>
</gene>
<dbReference type="InterPro" id="IPR027417">
    <property type="entry name" value="P-loop_NTPase"/>
</dbReference>
<dbReference type="Gene3D" id="3.40.50.300">
    <property type="entry name" value="P-loop containing nucleotide triphosphate hydrolases"/>
    <property type="match status" value="1"/>
</dbReference>
<reference evidence="2 3" key="1">
    <citation type="submission" date="2018-06" db="EMBL/GenBank/DDBJ databases">
        <authorList>
            <consortium name="Pathogen Informatics"/>
            <person name="Doyle S."/>
        </authorList>
    </citation>
    <scope>NUCLEOTIDE SEQUENCE [LARGE SCALE GENOMIC DNA]</scope>
    <source>
        <strain evidence="2 3">NCTC11647</strain>
    </source>
</reference>
<name>A0A2T3QJS7_PHODM</name>
<evidence type="ECO:0000259" key="1">
    <source>
        <dbReference type="Pfam" id="PF10088"/>
    </source>
</evidence>
<dbReference type="InterPro" id="IPR018760">
    <property type="entry name" value="DUF2326"/>
</dbReference>
<accession>A0A2T3QJS7</accession>
<sequence length="534" mass="61707">MLKSISCEKLIDITLTFQHGLNSVVGADDAHNSIGKSSILMLIDFAFGGDDFTTKCDDVIKNVEDFDLAVTFEFDKTYSFVRNTGSSDSVYHVEEQELLTIEEYRNFLKNSYGIDKFELSFRECVSAFYRVYQRDNYNDKRPLDNFPKETWASIRKRILKLFNEYHAISKLEQDKKTETENKNNIKGTFNTGVISKINKTTFKNNEAKLHEINEQITSIKSALEANVTDIKSIINSKNAELKRNKDTLVDLKFKLDTSLSRIEDNLSKTKLKNSRSFNELVDFFPEIDKERLSQVDAFHCGISKIMREQLNEEKLALIQNINELDIEIGKIDSELLKIVNSKEGSIYLLEKLIELDRLEKQLSQQNDFWLKEDQATHKIKSIKTEIKETLVQSIDNIQTEINKGLTEYIRKIYLGNPISPELRILDNDYVFYRGDDRGTGKGFANMISLDLTILEKTCLPAIIHDSLLFKNMDVTSIENLIATYASFNKQIFISIDEVSKYKDETRDLIEKSKFIKLDKDRVAFGQKWKTETIS</sequence>
<evidence type="ECO:0000313" key="2">
    <source>
        <dbReference type="EMBL" id="SPY44834.1"/>
    </source>
</evidence>
<dbReference type="Pfam" id="PF10088">
    <property type="entry name" value="DUF2326"/>
    <property type="match status" value="1"/>
</dbReference>
<dbReference type="Proteomes" id="UP000251647">
    <property type="component" value="Unassembled WGS sequence"/>
</dbReference>
<evidence type="ECO:0000313" key="3">
    <source>
        <dbReference type="Proteomes" id="UP000251647"/>
    </source>
</evidence>
<proteinExistence type="predicted"/>
<organism evidence="2 3">
    <name type="scientific">Photobacterium damselae</name>
    <dbReference type="NCBI Taxonomy" id="38293"/>
    <lineage>
        <taxon>Bacteria</taxon>
        <taxon>Pseudomonadati</taxon>
        <taxon>Pseudomonadota</taxon>
        <taxon>Gammaproteobacteria</taxon>
        <taxon>Vibrionales</taxon>
        <taxon>Vibrionaceae</taxon>
        <taxon>Photobacterium</taxon>
    </lineage>
</organism>
<dbReference type="AlphaFoldDB" id="A0A2T3QJS7"/>
<protein>
    <recommendedName>
        <fullName evidence="1">DUF2326 domain-containing protein</fullName>
    </recommendedName>
</protein>
<dbReference type="OrthoDB" id="9815945at2"/>
<feature type="domain" description="DUF2326" evidence="1">
    <location>
        <begin position="434"/>
        <end position="511"/>
    </location>
</feature>
<dbReference type="RefSeq" id="WP_005305022.1">
    <property type="nucleotide sequence ID" value="NZ_PYOG01000010.1"/>
</dbReference>